<dbReference type="STRING" id="1388766.A0A017S523"/>
<dbReference type="SUPFAM" id="SSF53474">
    <property type="entry name" value="alpha/beta-Hydrolases"/>
    <property type="match status" value="1"/>
</dbReference>
<dbReference type="GO" id="GO:0005737">
    <property type="term" value="C:cytoplasm"/>
    <property type="evidence" value="ECO:0007669"/>
    <property type="project" value="TreeGrafter"/>
</dbReference>
<dbReference type="Pfam" id="PF03959">
    <property type="entry name" value="FSH1"/>
    <property type="match status" value="1"/>
</dbReference>
<organism evidence="3 4">
    <name type="scientific">Aspergillus ruber (strain CBS 135680)</name>
    <dbReference type="NCBI Taxonomy" id="1388766"/>
    <lineage>
        <taxon>Eukaryota</taxon>
        <taxon>Fungi</taxon>
        <taxon>Dikarya</taxon>
        <taxon>Ascomycota</taxon>
        <taxon>Pezizomycotina</taxon>
        <taxon>Eurotiomycetes</taxon>
        <taxon>Eurotiomycetidae</taxon>
        <taxon>Eurotiales</taxon>
        <taxon>Aspergillaceae</taxon>
        <taxon>Aspergillus</taxon>
        <taxon>Aspergillus subgen. Aspergillus</taxon>
    </lineage>
</organism>
<dbReference type="PANTHER" id="PTHR48070">
    <property type="entry name" value="ESTERASE OVCA2"/>
    <property type="match status" value="1"/>
</dbReference>
<dbReference type="GO" id="GO:0005634">
    <property type="term" value="C:nucleus"/>
    <property type="evidence" value="ECO:0007669"/>
    <property type="project" value="TreeGrafter"/>
</dbReference>
<gene>
    <name evidence="3" type="ORF">EURHEDRAFT_245694</name>
</gene>
<dbReference type="InterPro" id="IPR050593">
    <property type="entry name" value="LovG"/>
</dbReference>
<dbReference type="EMBL" id="KK088446">
    <property type="protein sequence ID" value="EYE91285.1"/>
    <property type="molecule type" value="Genomic_DNA"/>
</dbReference>
<dbReference type="OrthoDB" id="2094269at2759"/>
<reference evidence="4" key="1">
    <citation type="journal article" date="2014" name="Nat. Commun.">
        <title>Genomic adaptations of the halophilic Dead Sea filamentous fungus Eurotium rubrum.</title>
        <authorList>
            <person name="Kis-Papo T."/>
            <person name="Weig A.R."/>
            <person name="Riley R."/>
            <person name="Persoh D."/>
            <person name="Salamov A."/>
            <person name="Sun H."/>
            <person name="Lipzen A."/>
            <person name="Wasser S.P."/>
            <person name="Rambold G."/>
            <person name="Grigoriev I.V."/>
            <person name="Nevo E."/>
        </authorList>
    </citation>
    <scope>NUCLEOTIDE SEQUENCE [LARGE SCALE GENOMIC DNA]</scope>
    <source>
        <strain evidence="4">CBS 135680</strain>
    </source>
</reference>
<dbReference type="RefSeq" id="XP_040634975.1">
    <property type="nucleotide sequence ID" value="XM_040778084.1"/>
</dbReference>
<dbReference type="InterPro" id="IPR029058">
    <property type="entry name" value="AB_hydrolase_fold"/>
</dbReference>
<dbReference type="GO" id="GO:0019748">
    <property type="term" value="P:secondary metabolic process"/>
    <property type="evidence" value="ECO:0007669"/>
    <property type="project" value="TreeGrafter"/>
</dbReference>
<dbReference type="GO" id="GO:0016787">
    <property type="term" value="F:hydrolase activity"/>
    <property type="evidence" value="ECO:0007669"/>
    <property type="project" value="UniProtKB-KW"/>
</dbReference>
<dbReference type="InterPro" id="IPR005645">
    <property type="entry name" value="FSH-like_dom"/>
</dbReference>
<protein>
    <submittedName>
        <fullName evidence="3">Putative EF-hand calcium-binding domain protein</fullName>
    </submittedName>
</protein>
<dbReference type="AlphaFoldDB" id="A0A017S523"/>
<keyword evidence="4" id="KW-1185">Reference proteome</keyword>
<keyword evidence="1" id="KW-0378">Hydrolase</keyword>
<proteinExistence type="predicted"/>
<evidence type="ECO:0000313" key="4">
    <source>
        <dbReference type="Proteomes" id="UP000019804"/>
    </source>
</evidence>
<evidence type="ECO:0000313" key="3">
    <source>
        <dbReference type="EMBL" id="EYE91285.1"/>
    </source>
</evidence>
<dbReference type="HOGENOM" id="CLU_051938_4_1_1"/>
<feature type="domain" description="Serine hydrolase" evidence="2">
    <location>
        <begin position="35"/>
        <end position="278"/>
    </location>
</feature>
<dbReference type="PANTHER" id="PTHR48070:SF7">
    <property type="entry name" value="SERINE HYDROLASE FSH DOMAIN-CONTAINING PROTEIN-RELATED"/>
    <property type="match status" value="1"/>
</dbReference>
<name>A0A017S523_ASPRC</name>
<dbReference type="Gene3D" id="3.40.50.1820">
    <property type="entry name" value="alpha/beta hydrolase"/>
    <property type="match status" value="1"/>
</dbReference>
<dbReference type="GeneID" id="63693208"/>
<dbReference type="Proteomes" id="UP000019804">
    <property type="component" value="Unassembled WGS sequence"/>
</dbReference>
<accession>A0A017S523</accession>
<sequence length="291" mass="32529">MACLLHRCLPCLGRLTCSRPRDTLYRLHCTSGRITMRVLCLHGKGTSGAIFKSQTASFRAHLAPLNIDFDFLDGPIPSSPAPGIDLFYSPPYYSWWEGESAEAIKTARQLLKTHLILSGPYDAVMMFSQGCTLGSSALLLNAIEEPRSPPLFKAAIFICGGPPLAIAEMLGYQMSPEMRERDNWSRVALAQQADSSAILSQGAARWRGGWWDISDEEQLRDEMEFPWRIEIPTVHIYGDKDPRYLAGVQLSALFDTDNMKTYAHDGGHEIPRKDVVSRKIAELVRWALESV</sequence>
<evidence type="ECO:0000256" key="1">
    <source>
        <dbReference type="ARBA" id="ARBA00022801"/>
    </source>
</evidence>
<evidence type="ECO:0000259" key="2">
    <source>
        <dbReference type="Pfam" id="PF03959"/>
    </source>
</evidence>